<evidence type="ECO:0000256" key="1">
    <source>
        <dbReference type="SAM" id="MobiDB-lite"/>
    </source>
</evidence>
<dbReference type="RefSeq" id="WP_066058927.1">
    <property type="nucleotide sequence ID" value="NZ_JBHUNF010000002.1"/>
</dbReference>
<evidence type="ECO:0000313" key="2">
    <source>
        <dbReference type="EMBL" id="MFD2674540.1"/>
    </source>
</evidence>
<evidence type="ECO:0000313" key="3">
    <source>
        <dbReference type="Proteomes" id="UP001597453"/>
    </source>
</evidence>
<dbReference type="EMBL" id="JBHUNF010000002">
    <property type="protein sequence ID" value="MFD2674540.1"/>
    <property type="molecule type" value="Genomic_DNA"/>
</dbReference>
<keyword evidence="3" id="KW-1185">Reference proteome</keyword>
<dbReference type="Proteomes" id="UP001597453">
    <property type="component" value="Unassembled WGS sequence"/>
</dbReference>
<protein>
    <recommendedName>
        <fullName evidence="4">Metallopeptidase family protein</fullName>
    </recommendedName>
</protein>
<proteinExistence type="predicted"/>
<sequence>MRSPIPAHGSRRSRGSHSRHGRSLRSSPTGPFLPQPTGRIPRFNQVVGETLGFLRGMAPEQMRDVRVLISPMPVDERDHRGMPADGMQRWRCNPPHEVVLYRVPIERLARMPLSNPELQPQYREYVERTVIAAVGQLLDGGLDGIINDDLLGPRH</sequence>
<name>A0ABW5RIF7_9MICO</name>
<evidence type="ECO:0008006" key="4">
    <source>
        <dbReference type="Google" id="ProtNLM"/>
    </source>
</evidence>
<gene>
    <name evidence="2" type="ORF">ACFSUQ_04405</name>
</gene>
<feature type="region of interest" description="Disordered" evidence="1">
    <location>
        <begin position="1"/>
        <end position="40"/>
    </location>
</feature>
<feature type="compositionally biased region" description="Basic residues" evidence="1">
    <location>
        <begin position="9"/>
        <end position="23"/>
    </location>
</feature>
<comment type="caution">
    <text evidence="2">The sequence shown here is derived from an EMBL/GenBank/DDBJ whole genome shotgun (WGS) entry which is preliminary data.</text>
</comment>
<accession>A0ABW5RIF7</accession>
<organism evidence="2 3">
    <name type="scientific">Gulosibacter bifidus</name>
    <dbReference type="NCBI Taxonomy" id="272239"/>
    <lineage>
        <taxon>Bacteria</taxon>
        <taxon>Bacillati</taxon>
        <taxon>Actinomycetota</taxon>
        <taxon>Actinomycetes</taxon>
        <taxon>Micrococcales</taxon>
        <taxon>Microbacteriaceae</taxon>
        <taxon>Gulosibacter</taxon>
    </lineage>
</organism>
<reference evidence="3" key="1">
    <citation type="journal article" date="2019" name="Int. J. Syst. Evol. Microbiol.">
        <title>The Global Catalogue of Microorganisms (GCM) 10K type strain sequencing project: providing services to taxonomists for standard genome sequencing and annotation.</title>
        <authorList>
            <consortium name="The Broad Institute Genomics Platform"/>
            <consortium name="The Broad Institute Genome Sequencing Center for Infectious Disease"/>
            <person name="Wu L."/>
            <person name="Ma J."/>
        </authorList>
    </citation>
    <scope>NUCLEOTIDE SEQUENCE [LARGE SCALE GENOMIC DNA]</scope>
    <source>
        <strain evidence="3">TISTR 1511</strain>
    </source>
</reference>